<keyword evidence="7" id="KW-1005">Bacterial flagellum biogenesis</keyword>
<evidence type="ECO:0000256" key="6">
    <source>
        <dbReference type="ARBA" id="ARBA00022500"/>
    </source>
</evidence>
<evidence type="ECO:0000256" key="5">
    <source>
        <dbReference type="ARBA" id="ARBA00022475"/>
    </source>
</evidence>
<evidence type="ECO:0000256" key="9">
    <source>
        <dbReference type="ARBA" id="ARBA00023136"/>
    </source>
</evidence>
<dbReference type="InterPro" id="IPR012823">
    <property type="entry name" value="Flagell_FliJ"/>
</dbReference>
<protein>
    <recommendedName>
        <fullName evidence="3">Flagellar FliJ protein</fullName>
    </recommendedName>
</protein>
<evidence type="ECO:0000256" key="2">
    <source>
        <dbReference type="ARBA" id="ARBA00010004"/>
    </source>
</evidence>
<dbReference type="GO" id="GO:0005886">
    <property type="term" value="C:plasma membrane"/>
    <property type="evidence" value="ECO:0007669"/>
    <property type="project" value="UniProtKB-SubCell"/>
</dbReference>
<evidence type="ECO:0000313" key="12">
    <source>
        <dbReference type="EMBL" id="GIG74231.1"/>
    </source>
</evidence>
<keyword evidence="5" id="KW-1003">Cell membrane</keyword>
<dbReference type="AlphaFoldDB" id="A0A8J3PNR2"/>
<evidence type="ECO:0000256" key="11">
    <source>
        <dbReference type="SAM" id="Coils"/>
    </source>
</evidence>
<dbReference type="InterPro" id="IPR053716">
    <property type="entry name" value="Flag_assembly_chemotaxis_eff"/>
</dbReference>
<dbReference type="GO" id="GO:0044781">
    <property type="term" value="P:bacterial-type flagellum organization"/>
    <property type="evidence" value="ECO:0007669"/>
    <property type="project" value="UniProtKB-KW"/>
</dbReference>
<dbReference type="GO" id="GO:0071973">
    <property type="term" value="P:bacterial-type flagellum-dependent cell motility"/>
    <property type="evidence" value="ECO:0007669"/>
    <property type="project" value="InterPro"/>
</dbReference>
<keyword evidence="13" id="KW-1185">Reference proteome</keyword>
<dbReference type="EMBL" id="BONU01000015">
    <property type="protein sequence ID" value="GIG74231.1"/>
    <property type="molecule type" value="Genomic_DNA"/>
</dbReference>
<name>A0A8J3PNR2_9ACTN</name>
<accession>A0A8J3PNR2</accession>
<keyword evidence="9" id="KW-0472">Membrane</keyword>
<reference evidence="12" key="1">
    <citation type="submission" date="2021-01" db="EMBL/GenBank/DDBJ databases">
        <title>Whole genome shotgun sequence of Planosporangium flavigriseum NBRC 105377.</title>
        <authorList>
            <person name="Komaki H."/>
            <person name="Tamura T."/>
        </authorList>
    </citation>
    <scope>NUCLEOTIDE SEQUENCE</scope>
    <source>
        <strain evidence="12">NBRC 105377</strain>
    </source>
</reference>
<comment type="caution">
    <text evidence="12">The sequence shown here is derived from an EMBL/GenBank/DDBJ whole genome shotgun (WGS) entry which is preliminary data.</text>
</comment>
<comment type="similarity">
    <text evidence="2">Belongs to the FliJ family.</text>
</comment>
<sequence>MRGFRLATVLRARYAQENSARGKLLRARQEAEEAAERVRRMNAAIDARPKPDSPSGLAFAATMWARQAMAGELSMAVTAAAEAEAVVDERVTDLTAAATRHRIVEKLRDRHAEAERAAEDAAAQLELDDLAASRHRGGDDAS</sequence>
<evidence type="ECO:0000256" key="3">
    <source>
        <dbReference type="ARBA" id="ARBA00020392"/>
    </source>
</evidence>
<keyword evidence="6" id="KW-0145">Chemotaxis</keyword>
<feature type="coiled-coil region" evidence="11">
    <location>
        <begin position="17"/>
        <end position="48"/>
    </location>
</feature>
<keyword evidence="10" id="KW-1006">Bacterial flagellum protein export</keyword>
<evidence type="ECO:0000313" key="13">
    <source>
        <dbReference type="Proteomes" id="UP000653674"/>
    </source>
</evidence>
<dbReference type="Pfam" id="PF02050">
    <property type="entry name" value="FliJ"/>
    <property type="match status" value="1"/>
</dbReference>
<dbReference type="GO" id="GO:0006935">
    <property type="term" value="P:chemotaxis"/>
    <property type="evidence" value="ECO:0007669"/>
    <property type="project" value="UniProtKB-KW"/>
</dbReference>
<evidence type="ECO:0000256" key="1">
    <source>
        <dbReference type="ARBA" id="ARBA00004413"/>
    </source>
</evidence>
<dbReference type="GO" id="GO:0015031">
    <property type="term" value="P:protein transport"/>
    <property type="evidence" value="ECO:0007669"/>
    <property type="project" value="UniProtKB-KW"/>
</dbReference>
<evidence type="ECO:0000256" key="8">
    <source>
        <dbReference type="ARBA" id="ARBA00022927"/>
    </source>
</evidence>
<evidence type="ECO:0000256" key="7">
    <source>
        <dbReference type="ARBA" id="ARBA00022795"/>
    </source>
</evidence>
<evidence type="ECO:0000256" key="10">
    <source>
        <dbReference type="ARBA" id="ARBA00023225"/>
    </source>
</evidence>
<gene>
    <name evidence="12" type="ORF">Pfl04_26350</name>
</gene>
<keyword evidence="4" id="KW-0813">Transport</keyword>
<keyword evidence="11" id="KW-0175">Coiled coil</keyword>
<evidence type="ECO:0000256" key="4">
    <source>
        <dbReference type="ARBA" id="ARBA00022448"/>
    </source>
</evidence>
<dbReference type="Gene3D" id="1.10.287.1700">
    <property type="match status" value="1"/>
</dbReference>
<organism evidence="12 13">
    <name type="scientific">Planosporangium flavigriseum</name>
    <dbReference type="NCBI Taxonomy" id="373681"/>
    <lineage>
        <taxon>Bacteria</taxon>
        <taxon>Bacillati</taxon>
        <taxon>Actinomycetota</taxon>
        <taxon>Actinomycetes</taxon>
        <taxon>Micromonosporales</taxon>
        <taxon>Micromonosporaceae</taxon>
        <taxon>Planosporangium</taxon>
    </lineage>
</organism>
<dbReference type="GO" id="GO:0009288">
    <property type="term" value="C:bacterial-type flagellum"/>
    <property type="evidence" value="ECO:0007669"/>
    <property type="project" value="InterPro"/>
</dbReference>
<proteinExistence type="inferred from homology"/>
<comment type="subcellular location">
    <subcellularLocation>
        <location evidence="1">Cell membrane</location>
        <topology evidence="1">Peripheral membrane protein</topology>
        <orientation evidence="1">Cytoplasmic side</orientation>
    </subcellularLocation>
</comment>
<keyword evidence="8" id="KW-0653">Protein transport</keyword>
<dbReference type="Proteomes" id="UP000653674">
    <property type="component" value="Unassembled WGS sequence"/>
</dbReference>